<gene>
    <name evidence="1" type="ORF">DXX93_12310</name>
</gene>
<dbReference type="Proteomes" id="UP000256478">
    <property type="component" value="Unassembled WGS sequence"/>
</dbReference>
<accession>A0A3E0TS15</accession>
<name>A0A3E0TS15_9GAMM</name>
<evidence type="ECO:0000313" key="2">
    <source>
        <dbReference type="Proteomes" id="UP000256478"/>
    </source>
</evidence>
<organism evidence="1 2">
    <name type="scientific">Thalassotalea euphylliae</name>
    <dbReference type="NCBI Taxonomy" id="1655234"/>
    <lineage>
        <taxon>Bacteria</taxon>
        <taxon>Pseudomonadati</taxon>
        <taxon>Pseudomonadota</taxon>
        <taxon>Gammaproteobacteria</taxon>
        <taxon>Alteromonadales</taxon>
        <taxon>Colwelliaceae</taxon>
        <taxon>Thalassotalea</taxon>
    </lineage>
</organism>
<dbReference type="EMBL" id="QUOU01000001">
    <property type="protein sequence ID" value="REL27273.1"/>
    <property type="molecule type" value="Genomic_DNA"/>
</dbReference>
<reference evidence="1 2" key="1">
    <citation type="submission" date="2018-08" db="EMBL/GenBank/DDBJ databases">
        <title>Thalassotalea euphylliae genome.</title>
        <authorList>
            <person name="Summers S."/>
            <person name="Rice S.A."/>
            <person name="Freckelton M.L."/>
            <person name="Nedved B.T."/>
            <person name="Hadfield M.G."/>
        </authorList>
    </citation>
    <scope>NUCLEOTIDE SEQUENCE [LARGE SCALE GENOMIC DNA]</scope>
    <source>
        <strain evidence="1 2">H1</strain>
    </source>
</reference>
<evidence type="ECO:0000313" key="1">
    <source>
        <dbReference type="EMBL" id="REL27273.1"/>
    </source>
</evidence>
<sequence length="356" mass="41960">MQVSNHYLYQYAKSKNLYFRMRIPTEYVYQFDLTKKHFTATLKTDDITDARWLALFIKNKIKRELKQLVLGEDSKYQASNWDFYGYLRTKFETYLGWGKKLLASQSFADELNQIPAFTDDDNDSYAQYLEKLMSGDKEDLLALNKQIAHKPYMMNYYDAYSRFLTSSFYTDIHKKNPNTPNIDKPSAAESFFGEQHYDEDFYQAFQDPESVYDPQVIKRFIARHAYIELDFKKHLMKELKSFKQDYNPFADDVNAKAFNPVEYNSFLELIETIKETQQVIADFKSGKIAEAEKENSIPLKETYEAFIAEKAKSVKSNSIDLYNISFNFLYTLIGEDFDIQKFDKKKAIEIKEAVLL</sequence>
<proteinExistence type="predicted"/>
<dbReference type="AlphaFoldDB" id="A0A3E0TS15"/>
<dbReference type="RefSeq" id="WP_116008357.1">
    <property type="nucleotide sequence ID" value="NZ_QUOU01000001.1"/>
</dbReference>
<dbReference type="OrthoDB" id="9784724at2"/>
<comment type="caution">
    <text evidence="1">The sequence shown here is derived from an EMBL/GenBank/DDBJ whole genome shotgun (WGS) entry which is preliminary data.</text>
</comment>
<protein>
    <submittedName>
        <fullName evidence="1">Uncharacterized protein</fullName>
    </submittedName>
</protein>